<keyword evidence="2" id="KW-1185">Reference proteome</keyword>
<proteinExistence type="predicted"/>
<protein>
    <submittedName>
        <fullName evidence="1">Uncharacterized protein</fullName>
    </submittedName>
</protein>
<dbReference type="RefSeq" id="XP_012650445.1">
    <property type="nucleotide sequence ID" value="XM_012794991.1"/>
</dbReference>
<dbReference type="Proteomes" id="UP000002899">
    <property type="component" value="Chromosome IV"/>
</dbReference>
<dbReference type="KEGG" id="bmic:BmR1_04g09330"/>
<dbReference type="AlphaFoldDB" id="I7IHL8"/>
<gene>
    <name evidence="1" type="ORF">BmR1_04g09330</name>
</gene>
<dbReference type="GeneID" id="24426491"/>
<evidence type="ECO:0000313" key="2">
    <source>
        <dbReference type="Proteomes" id="UP000002899"/>
    </source>
</evidence>
<reference evidence="1 2" key="1">
    <citation type="journal article" date="2012" name="Nucleic Acids Res.">
        <title>Sequencing of the smallest Apicomplexan genome from the human pathogen Babesia microti.</title>
        <authorList>
            <person name="Cornillot E."/>
            <person name="Hadj-Kaddour K."/>
            <person name="Dassouli A."/>
            <person name="Noel B."/>
            <person name="Ranwez V."/>
            <person name="Vacherie B."/>
            <person name="Augagneur Y."/>
            <person name="Bres V."/>
            <person name="Duclos A."/>
            <person name="Randazzo S."/>
            <person name="Carcy B."/>
            <person name="Debierre-Grockiego F."/>
            <person name="Delbecq S."/>
            <person name="Moubri-Menage K."/>
            <person name="Shams-Eldin H."/>
            <person name="Usmani-Brown S."/>
            <person name="Bringaud F."/>
            <person name="Wincker P."/>
            <person name="Vivares C.P."/>
            <person name="Schwarz R.T."/>
            <person name="Schetters T.P."/>
            <person name="Krause P.J."/>
            <person name="Gorenflot A."/>
            <person name="Berry V."/>
            <person name="Barbe V."/>
            <person name="Ben Mamoun C."/>
        </authorList>
    </citation>
    <scope>NUCLEOTIDE SEQUENCE [LARGE SCALE GENOMIC DNA]</scope>
    <source>
        <strain evidence="1 2">RI</strain>
    </source>
</reference>
<accession>I7IHL8</accession>
<evidence type="ECO:0000313" key="1">
    <source>
        <dbReference type="EMBL" id="CCF76037.1"/>
    </source>
</evidence>
<sequence length="112" mass="12963">MKEDDQARVVMVYVLSFSLNSINTPISSIDGWFQLMPLPSLQKDANLSVKQPDPYPLEQSALQNTRLDAKRSTYVDKEYTQSDPMINNSIVSYHDPNQRIHLERFPCLDKQF</sequence>
<organism evidence="1 2">
    <name type="scientific">Babesia microti (strain RI)</name>
    <dbReference type="NCBI Taxonomy" id="1133968"/>
    <lineage>
        <taxon>Eukaryota</taxon>
        <taxon>Sar</taxon>
        <taxon>Alveolata</taxon>
        <taxon>Apicomplexa</taxon>
        <taxon>Aconoidasida</taxon>
        <taxon>Piroplasmida</taxon>
        <taxon>Babesiidae</taxon>
        <taxon>Babesia</taxon>
    </lineage>
</organism>
<name>I7IHL8_BABMR</name>
<reference evidence="1 2" key="2">
    <citation type="journal article" date="2013" name="PLoS ONE">
        <title>Whole genome mapping and re-organization of the nuclear and mitochondrial genomes of Babesia microti isolates.</title>
        <authorList>
            <person name="Cornillot E."/>
            <person name="Dassouli A."/>
            <person name="Garg A."/>
            <person name="Pachikara N."/>
            <person name="Randazzo S."/>
            <person name="Depoix D."/>
            <person name="Carcy B."/>
            <person name="Delbecq S."/>
            <person name="Frutos R."/>
            <person name="Silva J.C."/>
            <person name="Sutton R."/>
            <person name="Krause P.J."/>
            <person name="Mamoun C.B."/>
        </authorList>
    </citation>
    <scope>NUCLEOTIDE SEQUENCE [LARGE SCALE GENOMIC DNA]</scope>
    <source>
        <strain evidence="1 2">RI</strain>
    </source>
</reference>
<dbReference type="EMBL" id="LN871599">
    <property type="protein sequence ID" value="CCF76037.1"/>
    <property type="molecule type" value="Genomic_DNA"/>
</dbReference>
<reference evidence="1 2" key="3">
    <citation type="journal article" date="2016" name="Sci. Rep.">
        <title>Genome-wide diversity and gene expression profiling of Babesia microti isolates identify polymorphic genes that mediate host-pathogen interactions.</title>
        <authorList>
            <person name="Silva J.C."/>
            <person name="Cornillot E."/>
            <person name="McCracken C."/>
            <person name="Usmani-Brown S."/>
            <person name="Dwivedi A."/>
            <person name="Ifeonu O.O."/>
            <person name="Crabtree J."/>
            <person name="Gotia H.T."/>
            <person name="Virji A.Z."/>
            <person name="Reynes C."/>
            <person name="Colinge J."/>
            <person name="Kumar V."/>
            <person name="Lawres L."/>
            <person name="Pazzi J.E."/>
            <person name="Pablo J.V."/>
            <person name="Hung C."/>
            <person name="Brancato J."/>
            <person name="Kumari P."/>
            <person name="Orvis J."/>
            <person name="Tretina K."/>
            <person name="Chibucos M."/>
            <person name="Ott S."/>
            <person name="Sadzewicz L."/>
            <person name="Sengamalay N."/>
            <person name="Shetty A.C."/>
            <person name="Su Q."/>
            <person name="Tallon L."/>
            <person name="Fraser C.M."/>
            <person name="Frutos R."/>
            <person name="Molina D.M."/>
            <person name="Krause P.J."/>
            <person name="Ben Mamoun C."/>
        </authorList>
    </citation>
    <scope>NUCLEOTIDE SEQUENCE [LARGE SCALE GENOMIC DNA]</scope>
    <source>
        <strain evidence="1 2">RI</strain>
    </source>
</reference>
<dbReference type="VEuPathDB" id="PiroplasmaDB:BmR1_04g09330"/>